<dbReference type="RefSeq" id="WP_144697124.1">
    <property type="nucleotide sequence ID" value="NZ_VNJJ01000001.1"/>
</dbReference>
<protein>
    <submittedName>
        <fullName evidence="1">DUF2642 domain-containing protein</fullName>
    </submittedName>
</protein>
<organism evidence="1 2">
    <name type="scientific">Cohnella terricola</name>
    <dbReference type="NCBI Taxonomy" id="1289167"/>
    <lineage>
        <taxon>Bacteria</taxon>
        <taxon>Bacillati</taxon>
        <taxon>Bacillota</taxon>
        <taxon>Bacilli</taxon>
        <taxon>Bacillales</taxon>
        <taxon>Paenibacillaceae</taxon>
        <taxon>Cohnella</taxon>
    </lineage>
</organism>
<keyword evidence="2" id="KW-1185">Reference proteome</keyword>
<comment type="caution">
    <text evidence="1">The sequence shown here is derived from an EMBL/GenBank/DDBJ whole genome shotgun (WGS) entry which is preliminary data.</text>
</comment>
<proteinExistence type="predicted"/>
<evidence type="ECO:0000313" key="2">
    <source>
        <dbReference type="Proteomes" id="UP000316330"/>
    </source>
</evidence>
<reference evidence="1 2" key="1">
    <citation type="submission" date="2019-07" db="EMBL/GenBank/DDBJ databases">
        <authorList>
            <person name="Kim J."/>
        </authorList>
    </citation>
    <scope>NUCLEOTIDE SEQUENCE [LARGE SCALE GENOMIC DNA]</scope>
    <source>
        <strain evidence="1 2">G13</strain>
    </source>
</reference>
<evidence type="ECO:0000313" key="1">
    <source>
        <dbReference type="EMBL" id="TVY04098.1"/>
    </source>
</evidence>
<dbReference type="EMBL" id="VNJJ01000001">
    <property type="protein sequence ID" value="TVY04098.1"/>
    <property type="molecule type" value="Genomic_DNA"/>
</dbReference>
<dbReference type="Proteomes" id="UP000316330">
    <property type="component" value="Unassembled WGS sequence"/>
</dbReference>
<dbReference type="AlphaFoldDB" id="A0A559JW44"/>
<accession>A0A559JW44</accession>
<sequence>MDNYLNQAVSITVSGIPLPITGRLVDLGPDVLVIFDGTLFLYIPLVQVELLTSCPPHHAIIAAPSQPPLDAAKNLSYRKVLWNSKGVFSVIHIAGNQTVHGYVTSIMNDFFVFHSSTFRSLYVSMRHLKILSPYDSRKIPYAIKQNLHPIHSAAPPLARMFDQQLKKFENEFVVLDLGKRPEKVGLLTSVQNNLLELVTADSVHTFTHLDHVQTIHRP</sequence>
<gene>
    <name evidence="1" type="ORF">FPZ45_00370</name>
</gene>
<dbReference type="OrthoDB" id="2716151at2"/>
<name>A0A559JW44_9BACL</name>